<dbReference type="GO" id="GO:0008299">
    <property type="term" value="P:isoprenoid biosynthetic process"/>
    <property type="evidence" value="ECO:0007669"/>
    <property type="project" value="InterPro"/>
</dbReference>
<dbReference type="PANTHER" id="PTHR12001:SF69">
    <property type="entry name" value="ALL TRANS-POLYPRENYL-DIPHOSPHATE SYNTHASE PDSS1"/>
    <property type="match status" value="1"/>
</dbReference>
<evidence type="ECO:0000256" key="11">
    <source>
        <dbReference type="ARBA" id="ARBA00083124"/>
    </source>
</evidence>
<dbReference type="Gene3D" id="1.10.600.10">
    <property type="entry name" value="Farnesyl Diphosphate Synthase"/>
    <property type="match status" value="1"/>
</dbReference>
<dbReference type="PANTHER" id="PTHR12001">
    <property type="entry name" value="GERANYLGERANYL PYROPHOSPHATE SYNTHASE"/>
    <property type="match status" value="1"/>
</dbReference>
<comment type="similarity">
    <text evidence="2 12">Belongs to the FPP/GGPP synthase family.</text>
</comment>
<dbReference type="AlphaFoldDB" id="A0A1R4FDH3"/>
<evidence type="ECO:0000313" key="14">
    <source>
        <dbReference type="Proteomes" id="UP000195766"/>
    </source>
</evidence>
<keyword evidence="4" id="KW-0479">Metal-binding</keyword>
<dbReference type="Proteomes" id="UP000195766">
    <property type="component" value="Unassembled WGS sequence"/>
</dbReference>
<keyword evidence="3 12" id="KW-0808">Transferase</keyword>
<evidence type="ECO:0000256" key="5">
    <source>
        <dbReference type="ARBA" id="ARBA00022842"/>
    </source>
</evidence>
<evidence type="ECO:0000256" key="8">
    <source>
        <dbReference type="ARBA" id="ARBA00066511"/>
    </source>
</evidence>
<dbReference type="InterPro" id="IPR008949">
    <property type="entry name" value="Isoprenoid_synthase_dom_sf"/>
</dbReference>
<keyword evidence="5" id="KW-0460">Magnesium</keyword>
<dbReference type="InterPro" id="IPR000092">
    <property type="entry name" value="Polyprenyl_synt"/>
</dbReference>
<dbReference type="CDD" id="cd00685">
    <property type="entry name" value="Trans_IPPS_HT"/>
    <property type="match status" value="1"/>
</dbReference>
<dbReference type="Pfam" id="PF00348">
    <property type="entry name" value="polyprenyl_synt"/>
    <property type="match status" value="1"/>
</dbReference>
<dbReference type="GO" id="GO:0046872">
    <property type="term" value="F:metal ion binding"/>
    <property type="evidence" value="ECO:0007669"/>
    <property type="project" value="UniProtKB-KW"/>
</dbReference>
<dbReference type="PROSITE" id="PS00723">
    <property type="entry name" value="POLYPRENYL_SYNTHASE_1"/>
    <property type="match status" value="1"/>
</dbReference>
<dbReference type="FunFam" id="1.10.600.10:FF:000002">
    <property type="entry name" value="Octaprenyl diphosphate synthase"/>
    <property type="match status" value="1"/>
</dbReference>
<evidence type="ECO:0000256" key="6">
    <source>
        <dbReference type="ARBA" id="ARBA00051506"/>
    </source>
</evidence>
<dbReference type="EMBL" id="FUIE01000020">
    <property type="protein sequence ID" value="SJM53929.1"/>
    <property type="molecule type" value="Genomic_DNA"/>
</dbReference>
<dbReference type="SUPFAM" id="SSF48576">
    <property type="entry name" value="Terpenoid synthases"/>
    <property type="match status" value="1"/>
</dbReference>
<protein>
    <recommendedName>
        <fullName evidence="9">Octaprenyl diphosphate synthase</fullName>
        <ecNumber evidence="8">2.5.1.90</ecNumber>
    </recommendedName>
    <alternativeName>
        <fullName evidence="11">All-trans-octaprenyl-diphosphate synthase</fullName>
    </alternativeName>
    <alternativeName>
        <fullName evidence="10">Octaprenyl pyrophosphate synthase</fullName>
    </alternativeName>
</protein>
<name>A0A1R4FDH3_BREDI</name>
<gene>
    <name evidence="13" type="ORF">FM111_04135</name>
</gene>
<dbReference type="SFLD" id="SFLDS00005">
    <property type="entry name" value="Isoprenoid_Synthase_Type_I"/>
    <property type="match status" value="1"/>
</dbReference>
<sequence length="338" mass="35644">MDAALAVAPRPKGDVDALVHLAKDDMAAVDALIIARMQSDVPVIPLLAEHLVSAGGKRLRPLLTVAAARAIGQTGVIEGPKKLAASVEFIHTATLLHDDIVDGSEMRRGKVAAHLIWGSASSVLVGDFLFARAFELMVETDSLRALGILARASAVIAEGEVLQLTRAHDLNLDLDTYLQIIRAKTAELFAAAAESGAVGAGATDEQVAALRDYGMGLGIAFQLADDALDYGGATETLGKNAGDDFNEGKATLPLLLAVQRTKGTEDLFWDRVITKGDRKPEDFDRARQLIVASGAVEATLDTATEYADRAKAALQVLPAGPWRSALEALADFAVSRAM</sequence>
<evidence type="ECO:0000256" key="10">
    <source>
        <dbReference type="ARBA" id="ARBA00079637"/>
    </source>
</evidence>
<dbReference type="GO" id="GO:0106350">
    <property type="term" value="F:all-trans-octaprenyl-diphosphate synthase activity"/>
    <property type="evidence" value="ECO:0007669"/>
    <property type="project" value="UniProtKB-EC"/>
</dbReference>
<comment type="cofactor">
    <cofactor evidence="1">
        <name>Mg(2+)</name>
        <dbReference type="ChEBI" id="CHEBI:18420"/>
    </cofactor>
</comment>
<evidence type="ECO:0000256" key="12">
    <source>
        <dbReference type="RuleBase" id="RU004466"/>
    </source>
</evidence>
<evidence type="ECO:0000256" key="1">
    <source>
        <dbReference type="ARBA" id="ARBA00001946"/>
    </source>
</evidence>
<evidence type="ECO:0000256" key="3">
    <source>
        <dbReference type="ARBA" id="ARBA00022679"/>
    </source>
</evidence>
<organism evidence="13 14">
    <name type="scientific">Brevundimonas diminuta 3F5N</name>
    <dbReference type="NCBI Taxonomy" id="1255603"/>
    <lineage>
        <taxon>Bacteria</taxon>
        <taxon>Pseudomonadati</taxon>
        <taxon>Pseudomonadota</taxon>
        <taxon>Alphaproteobacteria</taxon>
        <taxon>Caulobacterales</taxon>
        <taxon>Caulobacteraceae</taxon>
        <taxon>Brevundimonas</taxon>
    </lineage>
</organism>
<evidence type="ECO:0000256" key="7">
    <source>
        <dbReference type="ARBA" id="ARBA00055029"/>
    </source>
</evidence>
<evidence type="ECO:0000313" key="13">
    <source>
        <dbReference type="EMBL" id="SJM53929.1"/>
    </source>
</evidence>
<comment type="function">
    <text evidence="7">Supplies octaprenyl diphosphate, the precursor for the side chain of the isoprenoid quinones ubiquinone and menaquinone.</text>
</comment>
<evidence type="ECO:0000256" key="2">
    <source>
        <dbReference type="ARBA" id="ARBA00006706"/>
    </source>
</evidence>
<accession>A0A1R4FDH3</accession>
<evidence type="ECO:0000256" key="9">
    <source>
        <dbReference type="ARBA" id="ARBA00072473"/>
    </source>
</evidence>
<reference evidence="13 14" key="1">
    <citation type="submission" date="2017-02" db="EMBL/GenBank/DDBJ databases">
        <authorList>
            <person name="Peterson S.W."/>
        </authorList>
    </citation>
    <scope>NUCLEOTIDE SEQUENCE [LARGE SCALE GENOMIC DNA]</scope>
    <source>
        <strain evidence="13 14">3F5N</strain>
    </source>
</reference>
<comment type="catalytic activity">
    <reaction evidence="6">
        <text>5 isopentenyl diphosphate + (2E,6E)-farnesyl diphosphate = all-trans-octaprenyl diphosphate + 5 diphosphate</text>
        <dbReference type="Rhea" id="RHEA:27798"/>
        <dbReference type="ChEBI" id="CHEBI:33019"/>
        <dbReference type="ChEBI" id="CHEBI:57711"/>
        <dbReference type="ChEBI" id="CHEBI:128769"/>
        <dbReference type="ChEBI" id="CHEBI:175763"/>
        <dbReference type="EC" id="2.5.1.90"/>
    </reaction>
</comment>
<evidence type="ECO:0000256" key="4">
    <source>
        <dbReference type="ARBA" id="ARBA00022723"/>
    </source>
</evidence>
<dbReference type="EC" id="2.5.1.90" evidence="8"/>
<dbReference type="InterPro" id="IPR033749">
    <property type="entry name" value="Polyprenyl_synt_CS"/>
</dbReference>
<proteinExistence type="inferred from homology"/>